<comment type="caution">
    <text evidence="1">The sequence shown here is derived from an EMBL/GenBank/DDBJ whole genome shotgun (WGS) entry which is preliminary data.</text>
</comment>
<accession>A0A8J1UZF8</accession>
<reference evidence="1" key="1">
    <citation type="submission" date="2022-03" db="EMBL/GenBank/DDBJ databases">
        <authorList>
            <person name="Martin C."/>
        </authorList>
    </citation>
    <scope>NUCLEOTIDE SEQUENCE</scope>
</reference>
<dbReference type="Gene3D" id="2.170.140.10">
    <property type="entry name" value="Chitin binding domain"/>
    <property type="match status" value="1"/>
</dbReference>
<evidence type="ECO:0000313" key="1">
    <source>
        <dbReference type="EMBL" id="CAH1790367.1"/>
    </source>
</evidence>
<dbReference type="AlphaFoldDB" id="A0A8J1UZF8"/>
<dbReference type="EMBL" id="CAIIXF020000007">
    <property type="protein sequence ID" value="CAH1790367.1"/>
    <property type="molecule type" value="Genomic_DNA"/>
</dbReference>
<dbReference type="InterPro" id="IPR002557">
    <property type="entry name" value="Chitin-bd_dom"/>
</dbReference>
<dbReference type="SMART" id="SM00494">
    <property type="entry name" value="ChtBD2"/>
    <property type="match status" value="2"/>
</dbReference>
<evidence type="ECO:0000313" key="2">
    <source>
        <dbReference type="Proteomes" id="UP000749559"/>
    </source>
</evidence>
<keyword evidence="2" id="KW-1185">Reference proteome</keyword>
<gene>
    <name evidence="1" type="ORF">OFUS_LOCUS15581</name>
</gene>
<dbReference type="InterPro" id="IPR036508">
    <property type="entry name" value="Chitin-bd_dom_sf"/>
</dbReference>
<dbReference type="OrthoDB" id="6428908at2759"/>
<organism evidence="1 2">
    <name type="scientific">Owenia fusiformis</name>
    <name type="common">Polychaete worm</name>
    <dbReference type="NCBI Taxonomy" id="6347"/>
    <lineage>
        <taxon>Eukaryota</taxon>
        <taxon>Metazoa</taxon>
        <taxon>Spiralia</taxon>
        <taxon>Lophotrochozoa</taxon>
        <taxon>Annelida</taxon>
        <taxon>Polychaeta</taxon>
        <taxon>Sedentaria</taxon>
        <taxon>Canalipalpata</taxon>
        <taxon>Sabellida</taxon>
        <taxon>Oweniida</taxon>
        <taxon>Oweniidae</taxon>
        <taxon>Owenia</taxon>
    </lineage>
</organism>
<sequence>MERYIVFGVIYMITTSVNGWYIQNTGTNTGSNTGSNTGAGTNAVGNTGGTTNIRCSFVGEFLANPTNPQAFYHCDAGNVARPKLCAGGTQWCQAILTCDYIGAICPSGGSSGNTGGGGGAVVPPVTGGSLVGTACPTLTEYAPNPSDTSTFYYCVPNPMGGNMWVLGSCPTQFPKWCQTTTKRICIGANDAC</sequence>
<dbReference type="GO" id="GO:0008061">
    <property type="term" value="F:chitin binding"/>
    <property type="evidence" value="ECO:0007669"/>
    <property type="project" value="InterPro"/>
</dbReference>
<dbReference type="SUPFAM" id="SSF57625">
    <property type="entry name" value="Invertebrate chitin-binding proteins"/>
    <property type="match status" value="1"/>
</dbReference>
<name>A0A8J1UZF8_OWEFU</name>
<proteinExistence type="predicted"/>
<dbReference type="GO" id="GO:0005576">
    <property type="term" value="C:extracellular region"/>
    <property type="evidence" value="ECO:0007669"/>
    <property type="project" value="InterPro"/>
</dbReference>
<protein>
    <submittedName>
        <fullName evidence="1">Uncharacterized protein</fullName>
    </submittedName>
</protein>
<dbReference type="Proteomes" id="UP000749559">
    <property type="component" value="Unassembled WGS sequence"/>
</dbReference>